<dbReference type="InterPro" id="IPR050307">
    <property type="entry name" value="Sterol_Desaturase_Related"/>
</dbReference>
<proteinExistence type="predicted"/>
<dbReference type="Pfam" id="PF04116">
    <property type="entry name" value="FA_hydroxylase"/>
    <property type="match status" value="1"/>
</dbReference>
<evidence type="ECO:0000256" key="5">
    <source>
        <dbReference type="SAM" id="Phobius"/>
    </source>
</evidence>
<feature type="domain" description="Fatty acid hydroxylase" evidence="6">
    <location>
        <begin position="2"/>
        <end position="93"/>
    </location>
</feature>
<evidence type="ECO:0000256" key="1">
    <source>
        <dbReference type="ARBA" id="ARBA00004370"/>
    </source>
</evidence>
<protein>
    <recommendedName>
        <fullName evidence="6">Fatty acid hydroxylase domain-containing protein</fullName>
    </recommendedName>
</protein>
<evidence type="ECO:0000313" key="7">
    <source>
        <dbReference type="EMBL" id="OQS06470.1"/>
    </source>
</evidence>
<dbReference type="PANTHER" id="PTHR11863">
    <property type="entry name" value="STEROL DESATURASE"/>
    <property type="match status" value="1"/>
</dbReference>
<keyword evidence="4 5" id="KW-0472">Membrane</keyword>
<gene>
    <name evidence="7" type="ORF">THRCLA_01491</name>
</gene>
<keyword evidence="8" id="KW-1185">Reference proteome</keyword>
<dbReference type="OrthoDB" id="1658724at2759"/>
<dbReference type="Proteomes" id="UP000243217">
    <property type="component" value="Unassembled WGS sequence"/>
</dbReference>
<dbReference type="GO" id="GO:0016020">
    <property type="term" value="C:membrane"/>
    <property type="evidence" value="ECO:0007669"/>
    <property type="project" value="UniProtKB-SubCell"/>
</dbReference>
<dbReference type="GO" id="GO:0008610">
    <property type="term" value="P:lipid biosynthetic process"/>
    <property type="evidence" value="ECO:0007669"/>
    <property type="project" value="InterPro"/>
</dbReference>
<name>A0A1W0A8X9_9STRA</name>
<evidence type="ECO:0000256" key="4">
    <source>
        <dbReference type="ARBA" id="ARBA00023136"/>
    </source>
</evidence>
<evidence type="ECO:0000259" key="6">
    <source>
        <dbReference type="Pfam" id="PF04116"/>
    </source>
</evidence>
<keyword evidence="3 5" id="KW-1133">Transmembrane helix</keyword>
<comment type="caution">
    <text evidence="7">The sequence shown here is derived from an EMBL/GenBank/DDBJ whole genome shotgun (WGS) entry which is preliminary data.</text>
</comment>
<dbReference type="STRING" id="74557.A0A1W0A8X9"/>
<sequence length="137" mass="16110">MTANYAHPAEIVILGIGTYLGPLFLIRHIMVVWLFTTFRIFQAVERHSGYDVSFLPTSLIPIWAGPVHHDFHHEKFDYNYASFFTIWDWVLGTDVQFRQEQHIKYTTRKNSWSDIIYKLGLASYKKDSNDNKAKIKN</sequence>
<dbReference type="GO" id="GO:0005506">
    <property type="term" value="F:iron ion binding"/>
    <property type="evidence" value="ECO:0007669"/>
    <property type="project" value="InterPro"/>
</dbReference>
<dbReference type="InterPro" id="IPR006694">
    <property type="entry name" value="Fatty_acid_hydroxylase"/>
</dbReference>
<organism evidence="7 8">
    <name type="scientific">Thraustotheca clavata</name>
    <dbReference type="NCBI Taxonomy" id="74557"/>
    <lineage>
        <taxon>Eukaryota</taxon>
        <taxon>Sar</taxon>
        <taxon>Stramenopiles</taxon>
        <taxon>Oomycota</taxon>
        <taxon>Saprolegniomycetes</taxon>
        <taxon>Saprolegniales</taxon>
        <taxon>Achlyaceae</taxon>
        <taxon>Thraustotheca</taxon>
    </lineage>
</organism>
<evidence type="ECO:0000256" key="2">
    <source>
        <dbReference type="ARBA" id="ARBA00022692"/>
    </source>
</evidence>
<comment type="subcellular location">
    <subcellularLocation>
        <location evidence="1">Membrane</location>
    </subcellularLocation>
</comment>
<evidence type="ECO:0000313" key="8">
    <source>
        <dbReference type="Proteomes" id="UP000243217"/>
    </source>
</evidence>
<reference evidence="7 8" key="1">
    <citation type="journal article" date="2014" name="Genome Biol. Evol.">
        <title>The secreted proteins of Achlya hypogyna and Thraustotheca clavata identify the ancestral oomycete secretome and reveal gene acquisitions by horizontal gene transfer.</title>
        <authorList>
            <person name="Misner I."/>
            <person name="Blouin N."/>
            <person name="Leonard G."/>
            <person name="Richards T.A."/>
            <person name="Lane C.E."/>
        </authorList>
    </citation>
    <scope>NUCLEOTIDE SEQUENCE [LARGE SCALE GENOMIC DNA]</scope>
    <source>
        <strain evidence="7 8">ATCC 34112</strain>
    </source>
</reference>
<accession>A0A1W0A8X9</accession>
<dbReference type="AlphaFoldDB" id="A0A1W0A8X9"/>
<evidence type="ECO:0000256" key="3">
    <source>
        <dbReference type="ARBA" id="ARBA00022989"/>
    </source>
</evidence>
<dbReference type="GO" id="GO:0016491">
    <property type="term" value="F:oxidoreductase activity"/>
    <property type="evidence" value="ECO:0007669"/>
    <property type="project" value="InterPro"/>
</dbReference>
<keyword evidence="2 5" id="KW-0812">Transmembrane</keyword>
<dbReference type="EMBL" id="JNBS01000341">
    <property type="protein sequence ID" value="OQS06470.1"/>
    <property type="molecule type" value="Genomic_DNA"/>
</dbReference>
<feature type="transmembrane region" description="Helical" evidence="5">
    <location>
        <begin position="12"/>
        <end position="36"/>
    </location>
</feature>